<feature type="domain" description="Dynein heavy chain tail" evidence="2">
    <location>
        <begin position="293"/>
        <end position="357"/>
    </location>
</feature>
<dbReference type="EMBL" id="JASSZA010000005">
    <property type="protein sequence ID" value="KAK2112196.1"/>
    <property type="molecule type" value="Genomic_DNA"/>
</dbReference>
<dbReference type="InterPro" id="IPR026983">
    <property type="entry name" value="DHC"/>
</dbReference>
<feature type="region of interest" description="Disordered" evidence="1">
    <location>
        <begin position="519"/>
        <end position="560"/>
    </location>
</feature>
<gene>
    <name evidence="3" type="ORF">P7K49_011943</name>
</gene>
<reference evidence="3 4" key="1">
    <citation type="submission" date="2023-05" db="EMBL/GenBank/DDBJ databases">
        <title>B98-5 Cell Line De Novo Hybrid Assembly: An Optical Mapping Approach.</title>
        <authorList>
            <person name="Kananen K."/>
            <person name="Auerbach J.A."/>
            <person name="Kautto E."/>
            <person name="Blachly J.S."/>
        </authorList>
    </citation>
    <scope>NUCLEOTIDE SEQUENCE [LARGE SCALE GENOMIC DNA]</scope>
    <source>
        <strain evidence="3">B95-8</strain>
        <tissue evidence="3">Cell line</tissue>
    </source>
</reference>
<dbReference type="Pfam" id="PF08385">
    <property type="entry name" value="DHC_N1"/>
    <property type="match status" value="3"/>
</dbReference>
<dbReference type="PANTHER" id="PTHR46532:SF11">
    <property type="entry name" value="DYNEIN AXONEMAL HEAVY CHAIN 12"/>
    <property type="match status" value="1"/>
</dbReference>
<proteinExistence type="predicted"/>
<keyword evidence="4" id="KW-1185">Reference proteome</keyword>
<dbReference type="Proteomes" id="UP001266305">
    <property type="component" value="Unassembled WGS sequence"/>
</dbReference>
<feature type="domain" description="Dynein heavy chain tail" evidence="2">
    <location>
        <begin position="190"/>
        <end position="249"/>
    </location>
</feature>
<comment type="caution">
    <text evidence="3">The sequence shown here is derived from an EMBL/GenBank/DDBJ whole genome shotgun (WGS) entry which is preliminary data.</text>
</comment>
<feature type="domain" description="Dynein heavy chain tail" evidence="2">
    <location>
        <begin position="421"/>
        <end position="467"/>
    </location>
</feature>
<sequence>MTMAADVRVEYLEEVASIVLKFKPDKWSKLISAEENVALLTEFLEKPDVLVLVLTLNVAGMVVPCLGFPESLKSKGVYFIKKKPENITKDNYKAQLLYGDISPTPVDQLIVVVEEVLYSLLNQSKNMDGWPQVVSEDIVKQVHRLKNEMYVMSGKIKGKTLLPIPEHLGILDGTLESVERIPSSLDNSLLHTIETIIIDWSHQIRDVLSKDSAQVLLDGLHPLPRVEFEFWDTRLMNLKCIHEQVRPPRSCGAAASSQLGNLAQLSASQHQPHRSPEGSVDLRKFCSPNEPQGQLNRPKVNKIVEILEKAKSCYLPALQNVYTSVTEGLKEASDIVLYLKPLRILLEEMEQVDFTMVRWQGRAHFVGGGGSCFSEACGAVGFLAAIRLEGLKSRLSSPPWGPSPGCLARAMGRGGLGCQDKLPTFIAKVLDTICLIWATSEYYNTPVRIIVILQEFCNQIIEMVARRWPRTLWPPAPLLPFSPSLPGWGLSLVHSVFPLPVFSSSLKAGQDVSTSLFRPRAEMEPSSGLPRVLLGGNGGRREDGDGADLPGELQHREPAKPGGCWGSLSLEGLSPSVTSSIYAAAIAQDEGPTRGSSLVPPKMAQQWADKRGCTQETQHMSEQITGPVGGVPGRHPKWLVRALDTRTFLSPEEVLKGLQGEIEEVLSGISLSVNVLKEFYQTYDFCCMNMKLFFKVPLPRGARAKAETRDKKPVPWEFPPSLAFSRMNSFFHRVQTIEVKTEFGTSDLHFPDCSPTPGHCSAHPYPDSTRPGRK</sequence>
<protein>
    <recommendedName>
        <fullName evidence="2">Dynein heavy chain tail domain-containing protein</fullName>
    </recommendedName>
</protein>
<evidence type="ECO:0000259" key="2">
    <source>
        <dbReference type="Pfam" id="PF08385"/>
    </source>
</evidence>
<evidence type="ECO:0000256" key="1">
    <source>
        <dbReference type="SAM" id="MobiDB-lite"/>
    </source>
</evidence>
<evidence type="ECO:0000313" key="3">
    <source>
        <dbReference type="EMBL" id="KAK2112196.1"/>
    </source>
</evidence>
<organism evidence="3 4">
    <name type="scientific">Saguinus oedipus</name>
    <name type="common">Cotton-top tamarin</name>
    <name type="synonym">Oedipomidas oedipus</name>
    <dbReference type="NCBI Taxonomy" id="9490"/>
    <lineage>
        <taxon>Eukaryota</taxon>
        <taxon>Metazoa</taxon>
        <taxon>Chordata</taxon>
        <taxon>Craniata</taxon>
        <taxon>Vertebrata</taxon>
        <taxon>Euteleostomi</taxon>
        <taxon>Mammalia</taxon>
        <taxon>Eutheria</taxon>
        <taxon>Euarchontoglires</taxon>
        <taxon>Primates</taxon>
        <taxon>Haplorrhini</taxon>
        <taxon>Platyrrhini</taxon>
        <taxon>Cebidae</taxon>
        <taxon>Callitrichinae</taxon>
        <taxon>Saguinus</taxon>
    </lineage>
</organism>
<evidence type="ECO:0000313" key="4">
    <source>
        <dbReference type="Proteomes" id="UP001266305"/>
    </source>
</evidence>
<accession>A0ABQ9VS26</accession>
<dbReference type="InterPro" id="IPR013594">
    <property type="entry name" value="Dynein_heavy_tail"/>
</dbReference>
<name>A0ABQ9VS26_SAGOE</name>
<dbReference type="PANTHER" id="PTHR46532">
    <property type="entry name" value="MALE FERTILITY FACTOR KL5"/>
    <property type="match status" value="1"/>
</dbReference>